<dbReference type="SUPFAM" id="SSF53850">
    <property type="entry name" value="Periplasmic binding protein-like II"/>
    <property type="match status" value="1"/>
</dbReference>
<keyword evidence="3" id="KW-1185">Reference proteome</keyword>
<organism evidence="2 3">
    <name type="scientific">Halopenitus persicus</name>
    <dbReference type="NCBI Taxonomy" id="1048396"/>
    <lineage>
        <taxon>Archaea</taxon>
        <taxon>Methanobacteriati</taxon>
        <taxon>Methanobacteriota</taxon>
        <taxon>Stenosarchaea group</taxon>
        <taxon>Halobacteria</taxon>
        <taxon>Halobacteriales</taxon>
        <taxon>Haloferacaceae</taxon>
        <taxon>Halopenitus</taxon>
    </lineage>
</organism>
<dbReference type="Gene3D" id="3.10.105.10">
    <property type="entry name" value="Dipeptide-binding Protein, Domain 3"/>
    <property type="match status" value="1"/>
</dbReference>
<evidence type="ECO:0000313" key="2">
    <source>
        <dbReference type="EMBL" id="SDY63339.1"/>
    </source>
</evidence>
<dbReference type="GO" id="GO:1904680">
    <property type="term" value="F:peptide transmembrane transporter activity"/>
    <property type="evidence" value="ECO:0007669"/>
    <property type="project" value="TreeGrafter"/>
</dbReference>
<dbReference type="GO" id="GO:0015833">
    <property type="term" value="P:peptide transport"/>
    <property type="evidence" value="ECO:0007669"/>
    <property type="project" value="TreeGrafter"/>
</dbReference>
<dbReference type="Gene3D" id="3.40.190.10">
    <property type="entry name" value="Periplasmic binding protein-like II"/>
    <property type="match status" value="1"/>
</dbReference>
<dbReference type="PROSITE" id="PS51257">
    <property type="entry name" value="PROKAR_LIPOPROTEIN"/>
    <property type="match status" value="1"/>
</dbReference>
<sequence length="549" mass="61084">MVQRQSTRRSVLKTGIGAAAGTTLLAGCTGQIDEVTGSTPGNNALRIATDSDPGSPLNIYVSSHSKFDWMKDLVYDRLLAPSPYVDEPMPGLAKETNQVDDTTWTATIRSDASWHDGEPFTADDVVFTYRYLRDGPPTRYAHHVSEAPHIETIEAVDEETVRFKCAYPCPTLADITFADLPIIPKHVWDDVEDPSKYAGLPVGTGPYELVEYESGSHLRFEANESYFMGEPLVNEVVIPIIQDHSALFTALQSGDIDTASVGLPPSTVNKFEQNDAFDLVPATTLSLVEIRINYERAPFDKHDFRWALSRGIDKKSIVDVVMLGKAVPGSEGYPHPKSPWTAQDIGQPYKPEEARATLDELGFRDRDGDGVRETPGGEELSFTLKVPSNQSSYIRAAELVAEDLTAIGLETTAKTLDPGAIGDLFSSRNFDMYISSITPHGVADPDQFVMSHRSGYLWDKEIEYPAWDSLFEDWKQTATVAERKEVLFEMQRLFNDQPTSLPLWYPEPRFAYRPEAHDKWAESPGFGIHHKWSLLPQSVRGASVTDSFE</sequence>
<dbReference type="OrthoDB" id="233597at2157"/>
<dbReference type="Pfam" id="PF00496">
    <property type="entry name" value="SBP_bac_5"/>
    <property type="match status" value="1"/>
</dbReference>
<dbReference type="InterPro" id="IPR000914">
    <property type="entry name" value="SBP_5_dom"/>
</dbReference>
<dbReference type="PANTHER" id="PTHR30290">
    <property type="entry name" value="PERIPLASMIC BINDING COMPONENT OF ABC TRANSPORTER"/>
    <property type="match status" value="1"/>
</dbReference>
<dbReference type="Proteomes" id="UP000199079">
    <property type="component" value="Unassembled WGS sequence"/>
</dbReference>
<dbReference type="AlphaFoldDB" id="A0A1H3LGQ8"/>
<accession>A0A1H3LGQ8</accession>
<reference evidence="3" key="1">
    <citation type="submission" date="2016-10" db="EMBL/GenBank/DDBJ databases">
        <authorList>
            <person name="Varghese N."/>
            <person name="Submissions S."/>
        </authorList>
    </citation>
    <scope>NUCLEOTIDE SEQUENCE [LARGE SCALE GENOMIC DNA]</scope>
    <source>
        <strain evidence="3">DC30,IBRC 10041,KCTC 4046</strain>
    </source>
</reference>
<evidence type="ECO:0000313" key="3">
    <source>
        <dbReference type="Proteomes" id="UP000199079"/>
    </source>
</evidence>
<gene>
    <name evidence="2" type="ORF">SAMN05216564_10770</name>
</gene>
<dbReference type="EMBL" id="FNPC01000007">
    <property type="protein sequence ID" value="SDY63339.1"/>
    <property type="molecule type" value="Genomic_DNA"/>
</dbReference>
<protein>
    <submittedName>
        <fullName evidence="2">Peptide/nickel transport system substrate-binding protein</fullName>
    </submittedName>
</protein>
<proteinExistence type="predicted"/>
<dbReference type="GO" id="GO:0042597">
    <property type="term" value="C:periplasmic space"/>
    <property type="evidence" value="ECO:0007669"/>
    <property type="project" value="UniProtKB-ARBA"/>
</dbReference>
<dbReference type="InterPro" id="IPR039424">
    <property type="entry name" value="SBP_5"/>
</dbReference>
<dbReference type="PIRSF" id="PIRSF002741">
    <property type="entry name" value="MppA"/>
    <property type="match status" value="1"/>
</dbReference>
<dbReference type="InterPro" id="IPR030678">
    <property type="entry name" value="Peptide/Ni-bd"/>
</dbReference>
<name>A0A1H3LGQ8_9EURY</name>
<dbReference type="GO" id="GO:0043190">
    <property type="term" value="C:ATP-binding cassette (ABC) transporter complex"/>
    <property type="evidence" value="ECO:0007669"/>
    <property type="project" value="InterPro"/>
</dbReference>
<evidence type="ECO:0000259" key="1">
    <source>
        <dbReference type="Pfam" id="PF00496"/>
    </source>
</evidence>
<dbReference type="RefSeq" id="WP_092733627.1">
    <property type="nucleotide sequence ID" value="NZ_FNPC01000007.1"/>
</dbReference>
<dbReference type="CDD" id="cd00995">
    <property type="entry name" value="PBP2_NikA_DppA_OppA_like"/>
    <property type="match status" value="1"/>
</dbReference>
<feature type="domain" description="Solute-binding protein family 5" evidence="1">
    <location>
        <begin position="87"/>
        <end position="454"/>
    </location>
</feature>